<dbReference type="AlphaFoldDB" id="A0A9P7UIX5"/>
<feature type="compositionally biased region" description="Low complexity" evidence="1">
    <location>
        <begin position="71"/>
        <end position="94"/>
    </location>
</feature>
<sequence length="126" mass="11647">MNTASGFTGVVSTPSPTAPLGGGTGGAGQTGTGAGVPPASSMIMSLTSMGGSSASVNTGINTAPTTQVSISGAGTTGAASGTGTSSGSTGTATSNHASSLRHPRSGDKASLWFGVLIGVVAGSAFL</sequence>
<feature type="region of interest" description="Disordered" evidence="1">
    <location>
        <begin position="1"/>
        <end position="106"/>
    </location>
</feature>
<accession>A0A9P7UIX5</accession>
<protein>
    <submittedName>
        <fullName evidence="2">Uncharacterized protein</fullName>
    </submittedName>
</protein>
<dbReference type="Proteomes" id="UP001049176">
    <property type="component" value="Chromosome 11"/>
</dbReference>
<gene>
    <name evidence="2" type="ORF">E1B28_002958</name>
</gene>
<reference evidence="2" key="1">
    <citation type="journal article" date="2021" name="Genome Biol. Evol.">
        <title>The assembled and annotated genome of the fairy-ring fungus Marasmius oreades.</title>
        <authorList>
            <person name="Hiltunen M."/>
            <person name="Ament-Velasquez S.L."/>
            <person name="Johannesson H."/>
        </authorList>
    </citation>
    <scope>NUCLEOTIDE SEQUENCE</scope>
    <source>
        <strain evidence="2">03SP1</strain>
    </source>
</reference>
<organism evidence="2 3">
    <name type="scientific">Marasmius oreades</name>
    <name type="common">fairy-ring Marasmius</name>
    <dbReference type="NCBI Taxonomy" id="181124"/>
    <lineage>
        <taxon>Eukaryota</taxon>
        <taxon>Fungi</taxon>
        <taxon>Dikarya</taxon>
        <taxon>Basidiomycota</taxon>
        <taxon>Agaricomycotina</taxon>
        <taxon>Agaricomycetes</taxon>
        <taxon>Agaricomycetidae</taxon>
        <taxon>Agaricales</taxon>
        <taxon>Marasmiineae</taxon>
        <taxon>Marasmiaceae</taxon>
        <taxon>Marasmius</taxon>
    </lineage>
</organism>
<dbReference type="EMBL" id="CM032191">
    <property type="protein sequence ID" value="KAG7085397.1"/>
    <property type="molecule type" value="Genomic_DNA"/>
</dbReference>
<proteinExistence type="predicted"/>
<dbReference type="KEGG" id="more:E1B28_002958"/>
<evidence type="ECO:0000313" key="2">
    <source>
        <dbReference type="EMBL" id="KAG7085397.1"/>
    </source>
</evidence>
<feature type="compositionally biased region" description="Gly residues" evidence="1">
    <location>
        <begin position="20"/>
        <end position="34"/>
    </location>
</feature>
<evidence type="ECO:0000313" key="3">
    <source>
        <dbReference type="Proteomes" id="UP001049176"/>
    </source>
</evidence>
<dbReference type="RefSeq" id="XP_043001868.1">
    <property type="nucleotide sequence ID" value="XM_043159914.1"/>
</dbReference>
<dbReference type="GeneID" id="66072034"/>
<feature type="compositionally biased region" description="Polar residues" evidence="1">
    <location>
        <begin position="42"/>
        <end position="70"/>
    </location>
</feature>
<feature type="compositionally biased region" description="Polar residues" evidence="1">
    <location>
        <begin position="1"/>
        <end position="12"/>
    </location>
</feature>
<evidence type="ECO:0000256" key="1">
    <source>
        <dbReference type="SAM" id="MobiDB-lite"/>
    </source>
</evidence>
<keyword evidence="3" id="KW-1185">Reference proteome</keyword>
<comment type="caution">
    <text evidence="2">The sequence shown here is derived from an EMBL/GenBank/DDBJ whole genome shotgun (WGS) entry which is preliminary data.</text>
</comment>
<name>A0A9P7UIX5_9AGAR</name>